<dbReference type="RefSeq" id="WP_009018472.1">
    <property type="nucleotide sequence ID" value="NZ_CACRUW010000053.1"/>
</dbReference>
<reference evidence="2" key="1">
    <citation type="submission" date="2017-04" db="EMBL/GenBank/DDBJ databases">
        <title>Function of individual gut microbiota members based on whole genome sequencing of pure cultures obtained from chicken caecum.</title>
        <authorList>
            <person name="Medvecky M."/>
            <person name="Cejkova D."/>
            <person name="Polansky O."/>
            <person name="Karasova D."/>
            <person name="Kubasova T."/>
            <person name="Cizek A."/>
            <person name="Rychlik I."/>
        </authorList>
    </citation>
    <scope>NUCLEOTIDE SEQUENCE [LARGE SCALE GENOMIC DNA]</scope>
    <source>
        <strain evidence="2">An199</strain>
    </source>
</reference>
<accession>A0A1Y4I8Z6</accession>
<protein>
    <submittedName>
        <fullName evidence="1">Uncharacterized protein</fullName>
    </submittedName>
</protein>
<gene>
    <name evidence="1" type="ORF">B5F32_14625</name>
</gene>
<proteinExistence type="predicted"/>
<evidence type="ECO:0000313" key="1">
    <source>
        <dbReference type="EMBL" id="OUP16808.1"/>
    </source>
</evidence>
<evidence type="ECO:0000313" key="2">
    <source>
        <dbReference type="Proteomes" id="UP000195950"/>
    </source>
</evidence>
<dbReference type="AlphaFoldDB" id="A0A1Y4I8Z6"/>
<sequence>MKEKENISHFVILGSWNKYILTQDWVKNYLLPNEESIQIQIPVNMDASLKFVTKDLTVSIVKDRFELSVINKSEPIIRKATAIVREIVRLLPHTPVFSFGVNSTFYCSTTEASGKIDFKDSDIELLAVKGMPLQMQSTLRCVKVSDNCFLNLTLQRDENTQEVTLDFNFNYNIKSMIEVSSILGDDDDILLHKRKDMISILKDVYNFTDITI</sequence>
<dbReference type="EMBL" id="NFJX01000014">
    <property type="protein sequence ID" value="OUP16808.1"/>
    <property type="molecule type" value="Genomic_DNA"/>
</dbReference>
<comment type="caution">
    <text evidence="1">The sequence shown here is derived from an EMBL/GenBank/DDBJ whole genome shotgun (WGS) entry which is preliminary data.</text>
</comment>
<dbReference type="Proteomes" id="UP000195950">
    <property type="component" value="Unassembled WGS sequence"/>
</dbReference>
<organism evidence="1 2">
    <name type="scientific">Parabacteroides distasonis</name>
    <dbReference type="NCBI Taxonomy" id="823"/>
    <lineage>
        <taxon>Bacteria</taxon>
        <taxon>Pseudomonadati</taxon>
        <taxon>Bacteroidota</taxon>
        <taxon>Bacteroidia</taxon>
        <taxon>Bacteroidales</taxon>
        <taxon>Tannerellaceae</taxon>
        <taxon>Parabacteroides</taxon>
    </lineage>
</organism>
<name>A0A1Y4I8Z6_PARDI</name>